<name>A0ACA9JY95_9GLOM</name>
<organism evidence="1 2">
    <name type="scientific">Dentiscutata heterogama</name>
    <dbReference type="NCBI Taxonomy" id="1316150"/>
    <lineage>
        <taxon>Eukaryota</taxon>
        <taxon>Fungi</taxon>
        <taxon>Fungi incertae sedis</taxon>
        <taxon>Mucoromycota</taxon>
        <taxon>Glomeromycotina</taxon>
        <taxon>Glomeromycetes</taxon>
        <taxon>Diversisporales</taxon>
        <taxon>Gigasporaceae</taxon>
        <taxon>Dentiscutata</taxon>
    </lineage>
</organism>
<accession>A0ACA9JY95</accession>
<sequence>MYNIEKEKDDHFDIEYSNRLSYSKLSSVHTSQTSEFTKEQLKLVKSRHRLSWSVAVSDKSSSVTNFRLLAISCISHHDMTLENIEKSTHKDFYNEDPSDEDPSYGLSRNLPGFTIVFAIKEHSIDKISQFDNYRYGGIVNLFFNYDDTHSADKCLLIILNITGIYKFYFEHLNKNKPTIKIQMLRYPNRTNKVMNYYNTYYYNLSKILKLSEHDKHEKIRRLNMEYIQASLNKHYFLADTMLDGAQYMDLYDLKTNQLVNTFSRKNVCGSGLTYRPGFFVISNNDKLLAYKFKSGRRIKLYSLDCGLEVASIKIDETDEISYDYYFLNFFSDDERLLVYRINTMEWSIWDIFGSLQKSIKLEKRPDFDFNLQVDYSHTEKLKKSNSFIITIKNNELVIYDDLLSDKFLKLLKNVDKFGFKDLTLEETWKKSDDKFEYFIWDFDNKNLS</sequence>
<dbReference type="Proteomes" id="UP000789702">
    <property type="component" value="Unassembled WGS sequence"/>
</dbReference>
<comment type="caution">
    <text evidence="1">The sequence shown here is derived from an EMBL/GenBank/DDBJ whole genome shotgun (WGS) entry which is preliminary data.</text>
</comment>
<evidence type="ECO:0000313" key="1">
    <source>
        <dbReference type="EMBL" id="CAG8442516.1"/>
    </source>
</evidence>
<protein>
    <submittedName>
        <fullName evidence="1">66_t:CDS:1</fullName>
    </submittedName>
</protein>
<keyword evidence="2" id="KW-1185">Reference proteome</keyword>
<proteinExistence type="predicted"/>
<gene>
    <name evidence="1" type="ORF">DHETER_LOCUS356</name>
</gene>
<reference evidence="1" key="1">
    <citation type="submission" date="2021-06" db="EMBL/GenBank/DDBJ databases">
        <authorList>
            <person name="Kallberg Y."/>
            <person name="Tangrot J."/>
            <person name="Rosling A."/>
        </authorList>
    </citation>
    <scope>NUCLEOTIDE SEQUENCE</scope>
    <source>
        <strain evidence="1">IL203A</strain>
    </source>
</reference>
<dbReference type="EMBL" id="CAJVPU010000166">
    <property type="protein sequence ID" value="CAG8442516.1"/>
    <property type="molecule type" value="Genomic_DNA"/>
</dbReference>
<evidence type="ECO:0000313" key="2">
    <source>
        <dbReference type="Proteomes" id="UP000789702"/>
    </source>
</evidence>